<dbReference type="Proteomes" id="UP000305675">
    <property type="component" value="Unassembled WGS sequence"/>
</dbReference>
<dbReference type="InterPro" id="IPR036942">
    <property type="entry name" value="Beta-barrel_TonB_sf"/>
</dbReference>
<keyword evidence="13" id="KW-0732">Signal</keyword>
<evidence type="ECO:0000256" key="1">
    <source>
        <dbReference type="ARBA" id="ARBA00004571"/>
    </source>
</evidence>
<evidence type="ECO:0000313" key="16">
    <source>
        <dbReference type="EMBL" id="TKB58497.1"/>
    </source>
</evidence>
<sequence length="744" mass="81674">MNKSKIGILVSAALATSAWADTNNDPEVITVIGQKLERTLQDTSESIAVVTDDMIEVMPLFQFQDIFNQTANAYDFGNGENFGIRGITQNSAATGGGSGAMGTLYIDGVAYTGFANRFGPKELWDVQQVEILRGPQSTNVGRNALAGAIVVQTKRPVIGETEGAVRVGGGNDGRQSVEGMLNLPVADNMALRLTAQYDETDGYMENVTLGDDDYDARRSRTIRGQFLIEPSDDLAINVMGQYAKSERGQDIYRADLTGLESRQNSANLVAQEHYDAYSAAINIDYRINDSLSLDSITSYIKGDYDRFDDDDEGPEGGNAFRGRTAEDKNWAQELRLNYRGDRAQGVIGLYYTEVDLTNNTTGLINLAPAALGVPGSLLPFYPELLEVNVLQPYDGETRNVALFTEWDYYLTDNITINAGLRFDHEKQQYTTAVMNSLAPGSSLPDPVAAGKMAEMLQPGSGALVEAGVTQVNQVLASQLVPVVNPEESVDYNALLPQLGITYKFSDDLSLSAFYKRGYRAGGVELNAAGTRSEYDPEYLNNFEIALRSVWLDGDLTFNANAYFGDWTDQQVTRCIDGSTINCVTENAGESEIYGAELELSYNPNEDLMLFANMGLSKNEFKNFVIEDGSTQTDYSGNRFAFSPELSATVGGRYFVTDKLYVGTTVSYQDESYADFENTAKLESRTLVDLSAGYFFSDNIKLDAYITNLTDEFYLTTNAPGLDGNSWLVRAGEPREYGARISYQF</sequence>
<dbReference type="GO" id="GO:0009279">
    <property type="term" value="C:cell outer membrane"/>
    <property type="evidence" value="ECO:0007669"/>
    <property type="project" value="UniProtKB-SubCell"/>
</dbReference>
<keyword evidence="9 11" id="KW-0472">Membrane</keyword>
<feature type="signal peptide" evidence="13">
    <location>
        <begin position="1"/>
        <end position="20"/>
    </location>
</feature>
<comment type="subcellular location">
    <subcellularLocation>
        <location evidence="1 11">Cell outer membrane</location>
        <topology evidence="1 11">Multi-pass membrane protein</topology>
    </subcellularLocation>
</comment>
<dbReference type="InterPro" id="IPR012910">
    <property type="entry name" value="Plug_dom"/>
</dbReference>
<evidence type="ECO:0000256" key="9">
    <source>
        <dbReference type="ARBA" id="ARBA00023136"/>
    </source>
</evidence>
<protein>
    <recommendedName>
        <fullName evidence="18">Outer membrane receptor proteins, mostly Fe transport</fullName>
    </recommendedName>
</protein>
<evidence type="ECO:0000256" key="11">
    <source>
        <dbReference type="PROSITE-ProRule" id="PRU01360"/>
    </source>
</evidence>
<dbReference type="Gene3D" id="2.40.170.20">
    <property type="entry name" value="TonB-dependent receptor, beta-barrel domain"/>
    <property type="match status" value="1"/>
</dbReference>
<keyword evidence="3 11" id="KW-1134">Transmembrane beta strand</keyword>
<keyword evidence="5 11" id="KW-0812">Transmembrane</keyword>
<dbReference type="OrthoDB" id="7051185at2"/>
<organism evidence="16 17">
    <name type="scientific">Ferrimonas aestuarii</name>
    <dbReference type="NCBI Taxonomy" id="2569539"/>
    <lineage>
        <taxon>Bacteria</taxon>
        <taxon>Pseudomonadati</taxon>
        <taxon>Pseudomonadota</taxon>
        <taxon>Gammaproteobacteria</taxon>
        <taxon>Alteromonadales</taxon>
        <taxon>Ferrimonadaceae</taxon>
        <taxon>Ferrimonas</taxon>
    </lineage>
</organism>
<dbReference type="PANTHER" id="PTHR32552:SF81">
    <property type="entry name" value="TONB-DEPENDENT OUTER MEMBRANE RECEPTOR"/>
    <property type="match status" value="1"/>
</dbReference>
<evidence type="ECO:0000256" key="3">
    <source>
        <dbReference type="ARBA" id="ARBA00022452"/>
    </source>
</evidence>
<dbReference type="InterPro" id="IPR039426">
    <property type="entry name" value="TonB-dep_rcpt-like"/>
</dbReference>
<keyword evidence="10 11" id="KW-0998">Cell outer membrane</keyword>
<keyword evidence="8 12" id="KW-0798">TonB box</keyword>
<accession>A0A4U1BS38</accession>
<evidence type="ECO:0000256" key="6">
    <source>
        <dbReference type="ARBA" id="ARBA00023004"/>
    </source>
</evidence>
<evidence type="ECO:0000256" key="2">
    <source>
        <dbReference type="ARBA" id="ARBA00022448"/>
    </source>
</evidence>
<keyword evidence="6" id="KW-0408">Iron</keyword>
<reference evidence="16 17" key="1">
    <citation type="submission" date="2019-04" db="EMBL/GenBank/DDBJ databases">
        <authorList>
            <person name="Hwang J.C."/>
        </authorList>
    </citation>
    <scope>NUCLEOTIDE SEQUENCE [LARGE SCALE GENOMIC DNA]</scope>
    <source>
        <strain evidence="16 17">IMCC35002</strain>
    </source>
</reference>
<dbReference type="EMBL" id="SWCJ01000001">
    <property type="protein sequence ID" value="TKB58497.1"/>
    <property type="molecule type" value="Genomic_DNA"/>
</dbReference>
<dbReference type="PANTHER" id="PTHR32552">
    <property type="entry name" value="FERRICHROME IRON RECEPTOR-RELATED"/>
    <property type="match status" value="1"/>
</dbReference>
<dbReference type="SUPFAM" id="SSF56935">
    <property type="entry name" value="Porins"/>
    <property type="match status" value="1"/>
</dbReference>
<dbReference type="PROSITE" id="PS52016">
    <property type="entry name" value="TONB_DEPENDENT_REC_3"/>
    <property type="match status" value="1"/>
</dbReference>
<name>A0A4U1BS38_9GAMM</name>
<dbReference type="Pfam" id="PF07715">
    <property type="entry name" value="Plug"/>
    <property type="match status" value="1"/>
</dbReference>
<evidence type="ECO:0000256" key="10">
    <source>
        <dbReference type="ARBA" id="ARBA00023237"/>
    </source>
</evidence>
<keyword evidence="7" id="KW-0406">Ion transport</keyword>
<evidence type="ECO:0000256" key="13">
    <source>
        <dbReference type="SAM" id="SignalP"/>
    </source>
</evidence>
<evidence type="ECO:0000256" key="4">
    <source>
        <dbReference type="ARBA" id="ARBA00022496"/>
    </source>
</evidence>
<evidence type="ECO:0000256" key="12">
    <source>
        <dbReference type="RuleBase" id="RU003357"/>
    </source>
</evidence>
<feature type="domain" description="TonB-dependent receptor plug" evidence="15">
    <location>
        <begin position="40"/>
        <end position="148"/>
    </location>
</feature>
<keyword evidence="4" id="KW-0410">Iron transport</keyword>
<evidence type="ECO:0000256" key="5">
    <source>
        <dbReference type="ARBA" id="ARBA00022692"/>
    </source>
</evidence>
<proteinExistence type="inferred from homology"/>
<dbReference type="InterPro" id="IPR037066">
    <property type="entry name" value="Plug_dom_sf"/>
</dbReference>
<feature type="chain" id="PRO_5020260563" description="Outer membrane receptor proteins, mostly Fe transport" evidence="13">
    <location>
        <begin position="21"/>
        <end position="744"/>
    </location>
</feature>
<evidence type="ECO:0000256" key="8">
    <source>
        <dbReference type="ARBA" id="ARBA00023077"/>
    </source>
</evidence>
<evidence type="ECO:0000313" key="17">
    <source>
        <dbReference type="Proteomes" id="UP000305675"/>
    </source>
</evidence>
<evidence type="ECO:0008006" key="18">
    <source>
        <dbReference type="Google" id="ProtNLM"/>
    </source>
</evidence>
<keyword evidence="17" id="KW-1185">Reference proteome</keyword>
<gene>
    <name evidence="16" type="ORF">FCL42_01755</name>
</gene>
<evidence type="ECO:0000256" key="7">
    <source>
        <dbReference type="ARBA" id="ARBA00023065"/>
    </source>
</evidence>
<dbReference type="Pfam" id="PF00593">
    <property type="entry name" value="TonB_dep_Rec_b-barrel"/>
    <property type="match status" value="1"/>
</dbReference>
<dbReference type="AlphaFoldDB" id="A0A4U1BS38"/>
<dbReference type="Gene3D" id="2.170.130.10">
    <property type="entry name" value="TonB-dependent receptor, plug domain"/>
    <property type="match status" value="1"/>
</dbReference>
<evidence type="ECO:0000259" key="14">
    <source>
        <dbReference type="Pfam" id="PF00593"/>
    </source>
</evidence>
<comment type="caution">
    <text evidence="16">The sequence shown here is derived from an EMBL/GenBank/DDBJ whole genome shotgun (WGS) entry which is preliminary data.</text>
</comment>
<evidence type="ECO:0000259" key="15">
    <source>
        <dbReference type="Pfam" id="PF07715"/>
    </source>
</evidence>
<feature type="domain" description="TonB-dependent receptor-like beta-barrel" evidence="14">
    <location>
        <begin position="271"/>
        <end position="708"/>
    </location>
</feature>
<comment type="similarity">
    <text evidence="11 12">Belongs to the TonB-dependent receptor family.</text>
</comment>
<dbReference type="InterPro" id="IPR000531">
    <property type="entry name" value="Beta-barrel_TonB"/>
</dbReference>
<dbReference type="GO" id="GO:0006826">
    <property type="term" value="P:iron ion transport"/>
    <property type="evidence" value="ECO:0007669"/>
    <property type="project" value="UniProtKB-KW"/>
</dbReference>
<dbReference type="RefSeq" id="WP_136861645.1">
    <property type="nucleotide sequence ID" value="NZ_SWCJ01000001.1"/>
</dbReference>
<keyword evidence="2 11" id="KW-0813">Transport</keyword>